<protein>
    <submittedName>
        <fullName evidence="4">Ureidoglycolate lyase</fullName>
        <ecNumber evidence="4">4.3.2.3</ecNumber>
    </submittedName>
</protein>
<dbReference type="PANTHER" id="PTHR11820:SF7">
    <property type="entry name" value="ACYLPYRUVASE FAHD1, MITOCHONDRIAL"/>
    <property type="match status" value="1"/>
</dbReference>
<dbReference type="Pfam" id="PF01557">
    <property type="entry name" value="FAA_hydrolase"/>
    <property type="match status" value="1"/>
</dbReference>
<name>A0A6N3FB21_CLOSY</name>
<keyword evidence="4" id="KW-0456">Lyase</keyword>
<dbReference type="PANTHER" id="PTHR11820">
    <property type="entry name" value="ACYLPYRUVASE"/>
    <property type="match status" value="1"/>
</dbReference>
<evidence type="ECO:0000313" key="4">
    <source>
        <dbReference type="EMBL" id="VYU49268.1"/>
    </source>
</evidence>
<dbReference type="GO" id="GO:0016853">
    <property type="term" value="F:isomerase activity"/>
    <property type="evidence" value="ECO:0007669"/>
    <property type="project" value="UniProtKB-ARBA"/>
</dbReference>
<feature type="domain" description="Fumarylacetoacetase-like C-terminal" evidence="3">
    <location>
        <begin position="87"/>
        <end position="296"/>
    </location>
</feature>
<dbReference type="InterPro" id="IPR011234">
    <property type="entry name" value="Fumarylacetoacetase-like_C"/>
</dbReference>
<evidence type="ECO:0000256" key="1">
    <source>
        <dbReference type="ARBA" id="ARBA00010211"/>
    </source>
</evidence>
<proteinExistence type="inferred from homology"/>
<evidence type="ECO:0000259" key="3">
    <source>
        <dbReference type="Pfam" id="PF01557"/>
    </source>
</evidence>
<organism evidence="4">
    <name type="scientific">Clostridium symbiosum</name>
    <name type="common">Bacteroides symbiosus</name>
    <dbReference type="NCBI Taxonomy" id="1512"/>
    <lineage>
        <taxon>Bacteria</taxon>
        <taxon>Bacillati</taxon>
        <taxon>Bacillota</taxon>
        <taxon>Clostridia</taxon>
        <taxon>Lachnospirales</taxon>
        <taxon>Lachnospiraceae</taxon>
        <taxon>Otoolea</taxon>
    </lineage>
</organism>
<dbReference type="EC" id="4.3.2.3" evidence="4"/>
<dbReference type="InterPro" id="IPR036663">
    <property type="entry name" value="Fumarylacetoacetase_C_sf"/>
</dbReference>
<comment type="similarity">
    <text evidence="1">Belongs to the FAH family.</text>
</comment>
<reference evidence="4" key="1">
    <citation type="submission" date="2019-11" db="EMBL/GenBank/DDBJ databases">
        <authorList>
            <person name="Feng L."/>
        </authorList>
    </citation>
    <scope>NUCLEOTIDE SEQUENCE</scope>
    <source>
        <strain evidence="4">CsymbiosumLFYP84</strain>
    </source>
</reference>
<dbReference type="Gene3D" id="3.90.850.10">
    <property type="entry name" value="Fumarylacetoacetase-like, C-terminal domain"/>
    <property type="match status" value="1"/>
</dbReference>
<dbReference type="GO" id="GO:0019752">
    <property type="term" value="P:carboxylic acid metabolic process"/>
    <property type="evidence" value="ECO:0007669"/>
    <property type="project" value="UniProtKB-ARBA"/>
</dbReference>
<keyword evidence="2" id="KW-0479">Metal-binding</keyword>
<dbReference type="SUPFAM" id="SSF56529">
    <property type="entry name" value="FAH"/>
    <property type="match status" value="1"/>
</dbReference>
<accession>A0A6N3FB21</accession>
<dbReference type="GO" id="GO:0050385">
    <property type="term" value="F:ureidoglycolate lyase activity"/>
    <property type="evidence" value="ECO:0007669"/>
    <property type="project" value="UniProtKB-EC"/>
</dbReference>
<dbReference type="EMBL" id="CACRUA010000028">
    <property type="protein sequence ID" value="VYU49268.1"/>
    <property type="molecule type" value="Genomic_DNA"/>
</dbReference>
<dbReference type="GO" id="GO:0046872">
    <property type="term" value="F:metal ion binding"/>
    <property type="evidence" value="ECO:0007669"/>
    <property type="project" value="UniProtKB-KW"/>
</dbReference>
<sequence length="299" mass="33248">MRVLTYQIDDRERLGILSDDEQWIYPVEAIGMEYRDMKELIREISDSEIQLAEHIAGKQPYEAEIRGATPLEDVRLLAPIPNPEQDIICLGVNYMDHLKESSDFLKGAYKEEQEYAVYFGKRVNRASGDKETIPSYPGLVDGLDYEAELAVIIGKDAKDVPEEKAGEYIFGYTILNDISARNMQNHHGQWYFGKSLDGFTPMGPWIVTANEIEFPPRLSISSRVNGEIRQDANTGDLIFGIAHIISELSKGMTLRAGTVISTGTPAGAGVGFKPPKYLKAGDKVECRIEKIGSLTSLIG</sequence>
<dbReference type="RefSeq" id="WP_021643664.1">
    <property type="nucleotide sequence ID" value="NZ_BAABZD010000003.1"/>
</dbReference>
<dbReference type="FunFam" id="3.90.850.10:FF:000002">
    <property type="entry name" value="2-hydroxyhepta-2,4-diene-1,7-dioate isomerase"/>
    <property type="match status" value="1"/>
</dbReference>
<evidence type="ECO:0000256" key="2">
    <source>
        <dbReference type="ARBA" id="ARBA00022723"/>
    </source>
</evidence>
<gene>
    <name evidence="4" type="ORF">CSLFYP84_02452</name>
</gene>
<dbReference type="AlphaFoldDB" id="A0A6N3FB21"/>
<dbReference type="GO" id="GO:0018773">
    <property type="term" value="F:acetylpyruvate hydrolase activity"/>
    <property type="evidence" value="ECO:0007669"/>
    <property type="project" value="TreeGrafter"/>
</dbReference>